<dbReference type="GO" id="GO:0016787">
    <property type="term" value="F:hydrolase activity"/>
    <property type="evidence" value="ECO:0007669"/>
    <property type="project" value="InterPro"/>
</dbReference>
<comment type="caution">
    <text evidence="3">The sequence shown here is derived from an EMBL/GenBank/DDBJ whole genome shotgun (WGS) entry which is preliminary data.</text>
</comment>
<name>A0A5S3PTU4_9FLAO</name>
<dbReference type="Proteomes" id="UP000310314">
    <property type="component" value="Unassembled WGS sequence"/>
</dbReference>
<dbReference type="EMBL" id="VATY01000001">
    <property type="protein sequence ID" value="TMM58416.1"/>
    <property type="molecule type" value="Genomic_DNA"/>
</dbReference>
<evidence type="ECO:0000313" key="3">
    <source>
        <dbReference type="EMBL" id="TMM58416.1"/>
    </source>
</evidence>
<protein>
    <submittedName>
        <fullName evidence="3">DUF1080 domain-containing protein</fullName>
    </submittedName>
</protein>
<dbReference type="OrthoDB" id="2540540at2"/>
<organism evidence="3 4">
    <name type="scientific">Maribacter algarum</name>
    <name type="common">ex Zhang et al. 2020</name>
    <dbReference type="NCBI Taxonomy" id="2578118"/>
    <lineage>
        <taxon>Bacteria</taxon>
        <taxon>Pseudomonadati</taxon>
        <taxon>Bacteroidota</taxon>
        <taxon>Flavobacteriia</taxon>
        <taxon>Flavobacteriales</taxon>
        <taxon>Flavobacteriaceae</taxon>
        <taxon>Maribacter</taxon>
    </lineage>
</organism>
<dbReference type="Pfam" id="PF06439">
    <property type="entry name" value="3keto-disac_hyd"/>
    <property type="match status" value="1"/>
</dbReference>
<dbReference type="InterPro" id="IPR029475">
    <property type="entry name" value="DUF6807"/>
</dbReference>
<evidence type="ECO:0000259" key="2">
    <source>
        <dbReference type="Pfam" id="PF06439"/>
    </source>
</evidence>
<feature type="region of interest" description="Disordered" evidence="1">
    <location>
        <begin position="1"/>
        <end position="23"/>
    </location>
</feature>
<dbReference type="InterPro" id="IPR010496">
    <property type="entry name" value="AL/BT2_dom"/>
</dbReference>
<dbReference type="Pfam" id="PF14100">
    <property type="entry name" value="DUF6807"/>
    <property type="match status" value="1"/>
</dbReference>
<proteinExistence type="predicted"/>
<evidence type="ECO:0000256" key="1">
    <source>
        <dbReference type="SAM" id="MobiDB-lite"/>
    </source>
</evidence>
<evidence type="ECO:0000313" key="4">
    <source>
        <dbReference type="Proteomes" id="UP000310314"/>
    </source>
</evidence>
<feature type="compositionally biased region" description="Basic and acidic residues" evidence="1">
    <location>
        <begin position="1"/>
        <end position="10"/>
    </location>
</feature>
<feature type="domain" description="3-keto-alpha-glucoside-1,2-lyase/3-keto-2-hydroxy-glucal hydratase" evidence="2">
    <location>
        <begin position="348"/>
        <end position="520"/>
    </location>
</feature>
<accession>A0A5S3PTU4</accession>
<dbReference type="RefSeq" id="WP_138656349.1">
    <property type="nucleotide sequence ID" value="NZ_VATY01000001.1"/>
</dbReference>
<keyword evidence="4" id="KW-1185">Reference proteome</keyword>
<dbReference type="Gene3D" id="2.60.120.560">
    <property type="entry name" value="Exo-inulinase, domain 1"/>
    <property type="match status" value="1"/>
</dbReference>
<sequence>MSCKEQKETAESENTNESEITLGPKVTFTDDTINEKVEVRIDGQHFTSYVYDGETPKPILYPIVTKSGKTVTRGFPFAPRAHERTDHPHHAGLWLNYGDVNGLDFWNNSYAIPEEEKAKYGTIYHQEITGMDEKEGKLTIKATWRSPDDIDLLEETTQFIFSEKGNTRAIDRTTTLKALQGVSLKDNKEGMLGMRMTRELELPSDKPAEYTDAEGNVTEVKVLNNKGVNGDYLGSEGLTGGDVWGTRNKWVKLEGNMDSETVSVTIIDNEENVGYPTYWHARGYGLFAANPLGQSVFSDGKETLDFKLNQGESTTFKYRILIHSGSNLSKEEIDQSFNDFNQVVAPQMTTIFDGDDLDYWEVPENNVWWAMNEGTLWAKSDPDKKGSILWTKKNYRDFVVQMDFKFGEGTVDSGIFMRGDDEKNAQIQIGESGSLKRDMTASPYVPKQGYPVEAEGVKELLKINDWNTIKAMTIGNTYKAWLNGSEVMNYTLEGANLEGPIGIQLHPNREMSIQFKDISVAEL</sequence>
<reference evidence="3 4" key="1">
    <citation type="submission" date="2019-05" db="EMBL/GenBank/DDBJ databases">
        <authorList>
            <person name="Zhang J.-Y."/>
            <person name="Feg X."/>
            <person name="Du Z.-J."/>
        </authorList>
    </citation>
    <scope>NUCLEOTIDE SEQUENCE [LARGE SCALE GENOMIC DNA]</scope>
    <source>
        <strain evidence="3 4">RZ26</strain>
    </source>
</reference>
<dbReference type="AlphaFoldDB" id="A0A5S3PTU4"/>
<gene>
    <name evidence="3" type="ORF">FEE95_03005</name>
</gene>